<proteinExistence type="predicted"/>
<accession>A0A803Y8E0</accession>
<reference evidence="1" key="3">
    <citation type="submission" date="2025-09" db="UniProtKB">
        <authorList>
            <consortium name="Ensembl"/>
        </authorList>
    </citation>
    <scope>IDENTIFICATION</scope>
</reference>
<organism evidence="1 2">
    <name type="scientific">Meleagris gallopavo</name>
    <name type="common">Wild turkey</name>
    <dbReference type="NCBI Taxonomy" id="9103"/>
    <lineage>
        <taxon>Eukaryota</taxon>
        <taxon>Metazoa</taxon>
        <taxon>Chordata</taxon>
        <taxon>Craniata</taxon>
        <taxon>Vertebrata</taxon>
        <taxon>Euteleostomi</taxon>
        <taxon>Archelosauria</taxon>
        <taxon>Archosauria</taxon>
        <taxon>Dinosauria</taxon>
        <taxon>Saurischia</taxon>
        <taxon>Theropoda</taxon>
        <taxon>Coelurosauria</taxon>
        <taxon>Aves</taxon>
        <taxon>Neognathae</taxon>
        <taxon>Galloanserae</taxon>
        <taxon>Galliformes</taxon>
        <taxon>Phasianidae</taxon>
        <taxon>Meleagridinae</taxon>
        <taxon>Meleagris</taxon>
    </lineage>
</organism>
<evidence type="ECO:0000313" key="2">
    <source>
        <dbReference type="Proteomes" id="UP000001645"/>
    </source>
</evidence>
<sequence length="46" mass="5501">MQDVFGMQELLEPRAGVHRISPPPSSFQLTCRRFTKQWRSWEPPSW</sequence>
<dbReference type="Proteomes" id="UP000001645">
    <property type="component" value="Unplaced"/>
</dbReference>
<evidence type="ECO:0000313" key="1">
    <source>
        <dbReference type="Ensembl" id="ENSMGAP00000028037.1"/>
    </source>
</evidence>
<dbReference type="Ensembl" id="ENSMGAT00000035865.1">
    <property type="protein sequence ID" value="ENSMGAP00000028037.1"/>
    <property type="gene ID" value="ENSMGAG00000020749.1"/>
</dbReference>
<dbReference type="InParanoid" id="A0A803Y8E0"/>
<reference evidence="1" key="1">
    <citation type="journal article" date="2010" name="PLoS Biol.">
        <title>Multi-platform next-generation sequencing of the domestic turkey (Meleagris gallopavo): genome assembly and analysis.</title>
        <authorList>
            <person name="Dalloul R.A."/>
            <person name="Long J.A."/>
            <person name="Zimin A.V."/>
            <person name="Aslam L."/>
            <person name="Beal K."/>
            <person name="Blomberg L.A."/>
            <person name="Bouffard P."/>
            <person name="Burt D.W."/>
            <person name="Crasta O."/>
            <person name="Crooijmans R.P."/>
            <person name="Cooper K."/>
            <person name="Coulombe R.A."/>
            <person name="De S."/>
            <person name="Delany M.E."/>
            <person name="Dodgson J.B."/>
            <person name="Dong J.J."/>
            <person name="Evans C."/>
            <person name="Frederickson K.M."/>
            <person name="Flicek P."/>
            <person name="Florea L."/>
            <person name="Folkerts O."/>
            <person name="Groenen M.A."/>
            <person name="Harkins T.T."/>
            <person name="Herrero J."/>
            <person name="Hoffmann S."/>
            <person name="Megens H.J."/>
            <person name="Jiang A."/>
            <person name="de Jong P."/>
            <person name="Kaiser P."/>
            <person name="Kim H."/>
            <person name="Kim K.W."/>
            <person name="Kim S."/>
            <person name="Langenberger D."/>
            <person name="Lee M.K."/>
            <person name="Lee T."/>
            <person name="Mane S."/>
            <person name="Marcais G."/>
            <person name="Marz M."/>
            <person name="McElroy A.P."/>
            <person name="Modise T."/>
            <person name="Nefedov M."/>
            <person name="Notredame C."/>
            <person name="Paton I.R."/>
            <person name="Payne W.S."/>
            <person name="Pertea G."/>
            <person name="Prickett D."/>
            <person name="Puiu D."/>
            <person name="Qioa D."/>
            <person name="Raineri E."/>
            <person name="Ruffier M."/>
            <person name="Salzberg S.L."/>
            <person name="Schatz M.C."/>
            <person name="Scheuring C."/>
            <person name="Schmidt C.J."/>
            <person name="Schroeder S."/>
            <person name="Searle S.M."/>
            <person name="Smith E.J."/>
            <person name="Smith J."/>
            <person name="Sonstegard T.S."/>
            <person name="Stadler P.F."/>
            <person name="Tafer H."/>
            <person name="Tu Z.J."/>
            <person name="Van Tassell C.P."/>
            <person name="Vilella A.J."/>
            <person name="Williams K.P."/>
            <person name="Yorke J.A."/>
            <person name="Zhang L."/>
            <person name="Zhang H.B."/>
            <person name="Zhang X."/>
            <person name="Zhang Y."/>
            <person name="Reed K.M."/>
        </authorList>
    </citation>
    <scope>NUCLEOTIDE SEQUENCE [LARGE SCALE GENOMIC DNA]</scope>
</reference>
<dbReference type="AlphaFoldDB" id="A0A803Y8E0"/>
<reference evidence="1" key="2">
    <citation type="submission" date="2025-08" db="UniProtKB">
        <authorList>
            <consortium name="Ensembl"/>
        </authorList>
    </citation>
    <scope>IDENTIFICATION</scope>
</reference>
<name>A0A803Y8E0_MELGA</name>
<protein>
    <submittedName>
        <fullName evidence="1">Uncharacterized protein</fullName>
    </submittedName>
</protein>
<keyword evidence="2" id="KW-1185">Reference proteome</keyword>